<dbReference type="Proteomes" id="UP000193529">
    <property type="component" value="Unassembled WGS sequence"/>
</dbReference>
<reference evidence="1 2" key="1">
    <citation type="submission" date="2016-01" db="EMBL/GenBank/DDBJ databases">
        <title>The new phylogeny of the genus Mycobacterium.</title>
        <authorList>
            <person name="Tarcisio F."/>
            <person name="Conor M."/>
            <person name="Antonella G."/>
            <person name="Elisabetta G."/>
            <person name="Giulia F.S."/>
            <person name="Sara T."/>
            <person name="Anna F."/>
            <person name="Clotilde B."/>
            <person name="Roberto B."/>
            <person name="Veronica D.S."/>
            <person name="Fabio R."/>
            <person name="Monica P."/>
            <person name="Olivier J."/>
            <person name="Enrico T."/>
            <person name="Nicola S."/>
        </authorList>
    </citation>
    <scope>NUCLEOTIDE SEQUENCE [LARGE SCALE GENOMIC DNA]</scope>
    <source>
        <strain evidence="1 2">DSM 44572</strain>
    </source>
</reference>
<protein>
    <submittedName>
        <fullName evidence="1">Uncharacterized protein</fullName>
    </submittedName>
</protein>
<evidence type="ECO:0000313" key="2">
    <source>
        <dbReference type="Proteomes" id="UP000193529"/>
    </source>
</evidence>
<name>A0A1X1ZEY4_9MYCO</name>
<accession>A0A1X1ZEY4</accession>
<gene>
    <name evidence="1" type="ORF">AWC19_13580</name>
</gene>
<sequence>MQDLLARTTPLTDRNSGNVNLHRVAGLAGLASDVWLTARLGVAFHQQSVDVTGVDSSSLKQCINDLAY</sequence>
<dbReference type="EMBL" id="LQPJ01000116">
    <property type="protein sequence ID" value="ORW21977.1"/>
    <property type="molecule type" value="Genomic_DNA"/>
</dbReference>
<comment type="caution">
    <text evidence="1">The sequence shown here is derived from an EMBL/GenBank/DDBJ whole genome shotgun (WGS) entry which is preliminary data.</text>
</comment>
<keyword evidence="2" id="KW-1185">Reference proteome</keyword>
<dbReference type="AlphaFoldDB" id="A0A1X1ZEY4"/>
<proteinExistence type="predicted"/>
<organism evidence="1 2">
    <name type="scientific">Mycobacterium palustre</name>
    <dbReference type="NCBI Taxonomy" id="153971"/>
    <lineage>
        <taxon>Bacteria</taxon>
        <taxon>Bacillati</taxon>
        <taxon>Actinomycetota</taxon>
        <taxon>Actinomycetes</taxon>
        <taxon>Mycobacteriales</taxon>
        <taxon>Mycobacteriaceae</taxon>
        <taxon>Mycobacterium</taxon>
        <taxon>Mycobacterium simiae complex</taxon>
    </lineage>
</organism>
<evidence type="ECO:0000313" key="1">
    <source>
        <dbReference type="EMBL" id="ORW21977.1"/>
    </source>
</evidence>